<keyword evidence="6" id="KW-0732">Signal</keyword>
<evidence type="ECO:0000256" key="2">
    <source>
        <dbReference type="PROSITE-ProRule" id="PRU00076"/>
    </source>
</evidence>
<dbReference type="PANTHER" id="PTHR15036">
    <property type="entry name" value="PIKACHURIN-LIKE PROTEIN"/>
    <property type="match status" value="1"/>
</dbReference>
<evidence type="ECO:0000313" key="10">
    <source>
        <dbReference type="WBParaSite" id="Smp_130280.3"/>
    </source>
</evidence>
<feature type="domain" description="Laminin G" evidence="7">
    <location>
        <begin position="1061"/>
        <end position="1272"/>
    </location>
</feature>
<feature type="disulfide bond" evidence="2">
    <location>
        <begin position="1398"/>
        <end position="1415"/>
    </location>
</feature>
<feature type="signal peptide" evidence="6">
    <location>
        <begin position="1"/>
        <end position="20"/>
    </location>
</feature>
<dbReference type="SUPFAM" id="SSF49899">
    <property type="entry name" value="Concanavalin A-like lectins/glucanases"/>
    <property type="match status" value="6"/>
</dbReference>
<evidence type="ECO:0000256" key="6">
    <source>
        <dbReference type="SAM" id="SignalP"/>
    </source>
</evidence>
<comment type="caution">
    <text evidence="2">Lacks conserved residue(s) required for the propagation of feature annotation.</text>
</comment>
<dbReference type="Pfam" id="PF02210">
    <property type="entry name" value="Laminin_G_2"/>
    <property type="match status" value="4"/>
</dbReference>
<feature type="repeat" description="WD" evidence="3">
    <location>
        <begin position="2589"/>
        <end position="2626"/>
    </location>
</feature>
<dbReference type="Proteomes" id="UP000008854">
    <property type="component" value="Unassembled WGS sequence"/>
</dbReference>
<evidence type="ECO:0000256" key="3">
    <source>
        <dbReference type="PROSITE-ProRule" id="PRU00221"/>
    </source>
</evidence>
<feature type="domain" description="EGF-like" evidence="8">
    <location>
        <begin position="1836"/>
        <end position="1873"/>
    </location>
</feature>
<evidence type="ECO:0000313" key="9">
    <source>
        <dbReference type="Proteomes" id="UP000008854"/>
    </source>
</evidence>
<dbReference type="Pfam" id="PF00400">
    <property type="entry name" value="WD40"/>
    <property type="match status" value="2"/>
</dbReference>
<dbReference type="InterPro" id="IPR001680">
    <property type="entry name" value="WD40_rpt"/>
</dbReference>
<dbReference type="InterPro" id="IPR000742">
    <property type="entry name" value="EGF"/>
</dbReference>
<keyword evidence="5" id="KW-0472">Membrane</keyword>
<dbReference type="InterPro" id="IPR050372">
    <property type="entry name" value="Neurexin-related_CASP"/>
</dbReference>
<feature type="transmembrane region" description="Helical" evidence="5">
    <location>
        <begin position="2145"/>
        <end position="2164"/>
    </location>
</feature>
<dbReference type="PROSITE" id="PS00022">
    <property type="entry name" value="EGF_1"/>
    <property type="match status" value="1"/>
</dbReference>
<feature type="domain" description="EGF-like" evidence="8">
    <location>
        <begin position="1540"/>
        <end position="1577"/>
    </location>
</feature>
<keyword evidence="5" id="KW-0812">Transmembrane</keyword>
<evidence type="ECO:0000256" key="4">
    <source>
        <dbReference type="SAM" id="MobiDB-lite"/>
    </source>
</evidence>
<organism evidence="9 10">
    <name type="scientific">Schistosoma mansoni</name>
    <name type="common">Blood fluke</name>
    <dbReference type="NCBI Taxonomy" id="6183"/>
    <lineage>
        <taxon>Eukaryota</taxon>
        <taxon>Metazoa</taxon>
        <taxon>Spiralia</taxon>
        <taxon>Lophotrochozoa</taxon>
        <taxon>Platyhelminthes</taxon>
        <taxon>Trematoda</taxon>
        <taxon>Digenea</taxon>
        <taxon>Strigeidida</taxon>
        <taxon>Schistosomatoidea</taxon>
        <taxon>Schistosomatidae</taxon>
        <taxon>Schistosoma</taxon>
    </lineage>
</organism>
<keyword evidence="2" id="KW-0245">EGF-like domain</keyword>
<dbReference type="InterPro" id="IPR001791">
    <property type="entry name" value="Laminin_G"/>
</dbReference>
<feature type="chain" id="PRO_5024325820" evidence="6">
    <location>
        <begin position="21"/>
        <end position="2704"/>
    </location>
</feature>
<dbReference type="InterPro" id="IPR011047">
    <property type="entry name" value="Quinoprotein_ADH-like_sf"/>
</dbReference>
<dbReference type="SMART" id="SM00181">
    <property type="entry name" value="EGF"/>
    <property type="match status" value="11"/>
</dbReference>
<feature type="transmembrane region" description="Helical" evidence="5">
    <location>
        <begin position="2113"/>
        <end position="2138"/>
    </location>
</feature>
<dbReference type="STRING" id="6183.A0A5K4ELY6"/>
<keyword evidence="3" id="KW-0853">WD repeat</keyword>
<dbReference type="SMART" id="SM00282">
    <property type="entry name" value="LamG"/>
    <property type="match status" value="6"/>
</dbReference>
<protein>
    <submittedName>
        <fullName evidence="10">Cell polarity protein</fullName>
    </submittedName>
</protein>
<feature type="domain" description="EGF-like" evidence="8">
    <location>
        <begin position="1274"/>
        <end position="1312"/>
    </location>
</feature>
<feature type="domain" description="EGF-like" evidence="8">
    <location>
        <begin position="1314"/>
        <end position="1351"/>
    </location>
</feature>
<feature type="repeat" description="WD" evidence="3">
    <location>
        <begin position="2547"/>
        <end position="2588"/>
    </location>
</feature>
<feature type="domain" description="EGF-like" evidence="8">
    <location>
        <begin position="1616"/>
        <end position="1654"/>
    </location>
</feature>
<feature type="domain" description="EGF-like" evidence="8">
    <location>
        <begin position="1389"/>
        <end position="1428"/>
    </location>
</feature>
<feature type="region of interest" description="Disordered" evidence="4">
    <location>
        <begin position="2682"/>
        <end position="2704"/>
    </location>
</feature>
<feature type="disulfide bond" evidence="2">
    <location>
        <begin position="1529"/>
        <end position="1538"/>
    </location>
</feature>
<dbReference type="Gene3D" id="2.130.10.10">
    <property type="entry name" value="YVTN repeat-like/Quinoprotein amine dehydrogenase"/>
    <property type="match status" value="2"/>
</dbReference>
<dbReference type="Pfam" id="PF00054">
    <property type="entry name" value="Laminin_G_1"/>
    <property type="match status" value="1"/>
</dbReference>
<reference evidence="10" key="2">
    <citation type="submission" date="2019-11" db="UniProtKB">
        <authorList>
            <consortium name="WormBaseParasite"/>
        </authorList>
    </citation>
    <scope>IDENTIFICATION</scope>
    <source>
        <strain evidence="10">Puerto Rican</strain>
    </source>
</reference>
<dbReference type="SMART" id="SM00320">
    <property type="entry name" value="WD40"/>
    <property type="match status" value="2"/>
</dbReference>
<evidence type="ECO:0000259" key="8">
    <source>
        <dbReference type="PROSITE" id="PS50026"/>
    </source>
</evidence>
<dbReference type="InParanoid" id="A0A5K4ELY6"/>
<feature type="domain" description="EGF-like" evidence="8">
    <location>
        <begin position="1429"/>
        <end position="1466"/>
    </location>
</feature>
<dbReference type="PROSITE" id="PS50082">
    <property type="entry name" value="WD_REPEATS_2"/>
    <property type="match status" value="2"/>
</dbReference>
<evidence type="ECO:0000256" key="1">
    <source>
        <dbReference type="ARBA" id="ARBA00023157"/>
    </source>
</evidence>
<dbReference type="Gene3D" id="2.60.120.200">
    <property type="match status" value="6"/>
</dbReference>
<evidence type="ECO:0000259" key="7">
    <source>
        <dbReference type="PROSITE" id="PS50025"/>
    </source>
</evidence>
<dbReference type="WBParaSite" id="Smp_130280.3">
    <property type="protein sequence ID" value="Smp_130280.3"/>
    <property type="gene ID" value="Smp_130280"/>
</dbReference>
<dbReference type="Gene3D" id="2.10.25.10">
    <property type="entry name" value="Laminin"/>
    <property type="match status" value="10"/>
</dbReference>
<dbReference type="PROSITE" id="PS50025">
    <property type="entry name" value="LAM_G_DOMAIN"/>
    <property type="match status" value="5"/>
</dbReference>
<dbReference type="SUPFAM" id="SSF57196">
    <property type="entry name" value="EGF/Laminin"/>
    <property type="match status" value="3"/>
</dbReference>
<dbReference type="ExpressionAtlas" id="A0A5K4ELY6">
    <property type="expression patterns" value="baseline"/>
</dbReference>
<dbReference type="InterPro" id="IPR013320">
    <property type="entry name" value="ConA-like_dom_sf"/>
</dbReference>
<keyword evidence="9" id="KW-1185">Reference proteome</keyword>
<dbReference type="CDD" id="cd00054">
    <property type="entry name" value="EGF_CA"/>
    <property type="match status" value="3"/>
</dbReference>
<feature type="domain" description="EGF-like" evidence="8">
    <location>
        <begin position="1502"/>
        <end position="1539"/>
    </location>
</feature>
<reference evidence="9" key="1">
    <citation type="journal article" date="2012" name="PLoS Negl. Trop. Dis.">
        <title>A systematically improved high quality genome and transcriptome of the human blood fluke Schistosoma mansoni.</title>
        <authorList>
            <person name="Protasio A.V."/>
            <person name="Tsai I.J."/>
            <person name="Babbage A."/>
            <person name="Nichol S."/>
            <person name="Hunt M."/>
            <person name="Aslett M.A."/>
            <person name="De Silva N."/>
            <person name="Velarde G.S."/>
            <person name="Anderson T.J."/>
            <person name="Clark R.C."/>
            <person name="Davidson C."/>
            <person name="Dillon G.P."/>
            <person name="Holroyd N.E."/>
            <person name="LoVerde P.T."/>
            <person name="Lloyd C."/>
            <person name="McQuillan J."/>
            <person name="Oliveira G."/>
            <person name="Otto T.D."/>
            <person name="Parker-Manuel S.J."/>
            <person name="Quail M.A."/>
            <person name="Wilson R.A."/>
            <person name="Zerlotini A."/>
            <person name="Dunne D.W."/>
            <person name="Berriman M."/>
        </authorList>
    </citation>
    <scope>NUCLEOTIDE SEQUENCE [LARGE SCALE GENOMIC DNA]</scope>
    <source>
        <strain evidence="9">Puerto Rican</strain>
    </source>
</reference>
<dbReference type="PANTHER" id="PTHR15036:SF49">
    <property type="entry name" value="AXOTACTIN"/>
    <property type="match status" value="1"/>
</dbReference>
<dbReference type="PROSITE" id="PS50294">
    <property type="entry name" value="WD_REPEATS_REGION"/>
    <property type="match status" value="2"/>
</dbReference>
<name>A0A5K4ELY6_SCHMA</name>
<dbReference type="CDD" id="cd00110">
    <property type="entry name" value="LamG"/>
    <property type="match status" value="5"/>
</dbReference>
<feature type="domain" description="EGF-like" evidence="8">
    <location>
        <begin position="1578"/>
        <end position="1615"/>
    </location>
</feature>
<dbReference type="SUPFAM" id="SSF50998">
    <property type="entry name" value="Quinoprotein alcohol dehydrogenase-like"/>
    <property type="match status" value="1"/>
</dbReference>
<feature type="domain" description="Laminin G" evidence="7">
    <location>
        <begin position="608"/>
        <end position="790"/>
    </location>
</feature>
<dbReference type="GO" id="GO:0016020">
    <property type="term" value="C:membrane"/>
    <property type="evidence" value="ECO:0007669"/>
    <property type="project" value="UniProtKB-SubCell"/>
</dbReference>
<proteinExistence type="predicted"/>
<feature type="compositionally biased region" description="Low complexity" evidence="4">
    <location>
        <begin position="2695"/>
        <end position="2704"/>
    </location>
</feature>
<sequence>MDIFIFIHLIILLNTVEINTQTVSNHSQISIWLHNTTNSNAWITNNLSTLFEKINGNNQINHHGTYHTINNISSTSTMNLINRIKQDRNLFVNNLPNDKIRLVDGNQLVHALLNTNDLQHYYNHHQLIAKSVIGSPYLNIDPIGLPTSIQFPAEPVSGLFLTPILEQTNKPLNQSNIFDCPWNLTACVSDQFTIGFGLFPKQNIQNSKTHVASFIASYLTNDQQQKIPWILEFYLLSDDLLFINWDQLSNTNEPFKSSSISNIIPLKFNQWNNIETTVHLKRKQLIIKNNNNQYITSQKSDLHKSDRLSIVTNRNIDLLKSLIGLLFGNIIQLQSNNIDNQSIIDFAINNFYIESPDIKRNRKPKDLTNILEQIPTNPIKYISSVNFPEGSFVRYDFMNRLQRTVEEEVLTINFTLPFGVTSGLLWFSESDQSKSYVYIKNSLLYYIYAITDQTGKAQRTVTEEIFLNSSLIPEKPQVLQLIRDRDNLTITLDHRSQASRSIAGRAPLVSTDGKVYLGGSVDPIKDTEGKVDRTFEGRITKAEITRKGDKDVNLLNVLIDPKWKDSIQQTGITDVRFRLPKAQLIIGPTSSNKRFTSLESEFSRTPVPITFMGTDDSIVRFDTWNFELYRSFEIKFSTYEPNGILFFVGPDQEHRDFVCVELFDGNVYFVYAVGGHYKHIRLNPPKTVVNDGGIYSVYVSRNAQHRFTVKFNNQLIDVEEGKEAHQAAFATYTYIGSIDNVGRLPWHVWSRENFAGCIHSILVNENSYLDVSSRMIQHTDIGKGIRLGQCEVPKQRCNEKICGGGRCSRRSYPFLEELNFACDCSESDKTFPEKTMDIRRSVGCDRDAPILEMDGDMVYVIDFEEQINKLITHTDDISLQFKTETTLYGQSDHLPLFYSVSRADKSYFRVDLVNGQIRVQTNINHKGKSHEYEEFFLPSSTLNDNRWHTLHIARRADYIVISVDRASITGKIPLLDPHDTFQLIAQQIYLGSAGPPNFGYYQDIDTKKIMLPPGPRFIGEFRNFYWNQYDLIGTKLFPTKYTTHLLNPPSIRHKFPIWPRQQTYAITCKSGLIYAHMNKPITMKNGGDTWLIEFKTNYDGILFRARDINNPSGIHITAMILSGRIHIIYSIHDQQGVYQITSGPGADNVADGNWHRLAITLRKYNKEILAYLDGYSNEYLVGKNLRVDLLSQFDIFFGGIPEHEWLTLLNLLRRYSIQSLERSEAKDGQQPSLTGCIGSFNIRANNFTDNLLKLYDSYLTAYPANELIRGYCMDLKRCTPSYCHHGGTCRQISDSEVQCICTGTGHEGPRCANPITECPPGYCKNNGRCKIVNGQPVCDCSSTGYTGTMCEISPCSSGTYCHNNGRCYMMGSVAACDCKGTGFTGPRCLESICTPGYCGYGGVCTVDPRTQQPVCNCRGTGYTGARCETRICPVNYCENYGECKVGPDDRPTCDCSRTNYAGPTCNIPLCPPNYCTGHGICVVRQRNPTCDCYPGYRGPRCEIEVCPSNYCMNGGTCYPGPDHRPHCTCPVNFEGEQCEMRKLCPPDYCLHGGRCTMNRGIPKCDCLGTDYKGTQCEIPETCPIGYCQNNGVCSVKSGSYVCDCTGTGYRGRTCTEPITCPPNYCNNGGICSVLPGNVYRCDCSMTARTGPQCDSSAHGIHIGYERDGYLIYNLIPSIRTIDDNVTFGFKTYMNSGTLVTFLTTDGKYWAIKLRDGRVIVDTGGKITHDFGMRSNDGNYHIINIERKGRTMIVTQDGEVLRLSLQDLVNPYDNSLIYNAIHLAVDEKKSDIFRGVIGGLHWNGRYPIDDLNARIVTSTGTVTIVPTPGFQIHPPRPQPECISDYCSNGGRCYAENYQRKCDCRYTAYNGARCERQSRGFMPQLPDNGAYVIYQIQPLNRTNRDQLRVAFQTWYNDGPIVRVVQTDGSYYEVYLRNGKLYTNINGVEFTLSNPSQIFNDGRMHVITMDRNKSQFNYTIDGHHTSHYVPSIVSVDGSLISQEIILGADRTYQNTFKGVIGAFYWNGQYLINQIGSLASNTKVMVAPGRNVAKSMDEIVVVLMPELLKPIKPNIPDDKPLPEVLPDGIISGGVVMPGLGTRNEDHGGKIHISDGNIYGAGATGINAGTGLILSQAGGLFGLGGAMIDGLLAGLLLALLLLISALIWACWRCKPGCCGWCAGKSNGLAGRSAWSRLAAICCAAPESAIIVKEKKHLLSDNGNIGIVDGAATGGMTATSLQSLQTQSRIVKAPLSVTSYPIGHNHRLDLTDQIGASGISTIRIDQPVMDDLSARQNVYNMEGMKVDCVVITKNSKYVVTGSGMGPPQVWDTQSGDLCKIMDGQEFGCTDLHLACDDSVLVAQVLDDITGLDTLNEPSEIRVKRLQLWDFATGRQLEMPIEIMCTATCITRSSEYVIIAQVTQEGPAILVWNLTGNQSDHIIPYHPVNPLLKDSVSYLNISLDDRLVVAGLNNPTDELAYFMVFDLTASYVGIHQPKFITFNAKAEATEIIGNDEAVTGTRRGELFVWNLLTGRVMRQIQISATLEGGNLTMLPPHTETIHCVKLSTDGHYLVTGSQDQTARIWTMPDERLLHTLEGHADDVLSVAISLDSEVVVTGSWDGSIRVWRIRDGNQMCWFTSNIEILQVKISNDKRALVALGERSGHRKLIMLQVLRNRTRTTTNLRTANSRINSSLSPPTPGYSPSSPIIMA</sequence>
<keyword evidence="5" id="KW-1133">Transmembrane helix</keyword>
<keyword evidence="1 2" id="KW-1015">Disulfide bond</keyword>
<feature type="domain" description="Laminin G" evidence="7">
    <location>
        <begin position="1879"/>
        <end position="2052"/>
    </location>
</feature>
<evidence type="ECO:0000256" key="5">
    <source>
        <dbReference type="SAM" id="Phobius"/>
    </source>
</evidence>
<feature type="domain" description="Laminin G" evidence="7">
    <location>
        <begin position="1659"/>
        <end position="1840"/>
    </location>
</feature>
<dbReference type="InterPro" id="IPR015943">
    <property type="entry name" value="WD40/YVTN_repeat-like_dom_sf"/>
</dbReference>
<feature type="domain" description="Laminin G" evidence="7">
    <location>
        <begin position="850"/>
        <end position="1068"/>
    </location>
</feature>
<accession>A0A5K4ELY6</accession>
<dbReference type="PROSITE" id="PS50026">
    <property type="entry name" value="EGF_3"/>
    <property type="match status" value="9"/>
</dbReference>